<comment type="subcellular location">
    <subcellularLocation>
        <location evidence="1">Membrane</location>
    </subcellularLocation>
</comment>
<keyword evidence="5" id="KW-0732">Signal</keyword>
<dbReference type="EMBL" id="SRLO01015798">
    <property type="protein sequence ID" value="TNN24300.1"/>
    <property type="molecule type" value="Genomic_DNA"/>
</dbReference>
<dbReference type="InterPro" id="IPR017452">
    <property type="entry name" value="GPCR_Rhodpsn_7TM"/>
</dbReference>
<comment type="caution">
    <text evidence="7">The sequence shown here is derived from an EMBL/GenBank/DDBJ whole genome shotgun (WGS) entry which is preliminary data.</text>
</comment>
<feature type="chain" id="PRO_5021335304" description="G-protein coupled receptors family 1 profile domain-containing protein" evidence="5">
    <location>
        <begin position="19"/>
        <end position="88"/>
    </location>
</feature>
<feature type="domain" description="G-protein coupled receptors family 1 profile" evidence="6">
    <location>
        <begin position="25"/>
        <end position="88"/>
    </location>
</feature>
<evidence type="ECO:0000256" key="1">
    <source>
        <dbReference type="ARBA" id="ARBA00004370"/>
    </source>
</evidence>
<evidence type="ECO:0000259" key="6">
    <source>
        <dbReference type="PROSITE" id="PS50262"/>
    </source>
</evidence>
<dbReference type="OrthoDB" id="8863409at2759"/>
<evidence type="ECO:0000256" key="3">
    <source>
        <dbReference type="ARBA" id="ARBA00022989"/>
    </source>
</evidence>
<gene>
    <name evidence="7" type="ORF">EYF80_065577</name>
</gene>
<protein>
    <recommendedName>
        <fullName evidence="6">G-protein coupled receptors family 1 profile domain-containing protein</fullName>
    </recommendedName>
</protein>
<proteinExistence type="predicted"/>
<dbReference type="PROSITE" id="PS50262">
    <property type="entry name" value="G_PROTEIN_RECEP_F1_2"/>
    <property type="match status" value="1"/>
</dbReference>
<reference evidence="7 8" key="1">
    <citation type="submission" date="2019-03" db="EMBL/GenBank/DDBJ databases">
        <title>First draft genome of Liparis tanakae, snailfish: a comprehensive survey of snailfish specific genes.</title>
        <authorList>
            <person name="Kim W."/>
            <person name="Song I."/>
            <person name="Jeong J.-H."/>
            <person name="Kim D."/>
            <person name="Kim S."/>
            <person name="Ryu S."/>
            <person name="Song J.Y."/>
            <person name="Lee S.K."/>
        </authorList>
    </citation>
    <scope>NUCLEOTIDE SEQUENCE [LARGE SCALE GENOMIC DNA]</scope>
    <source>
        <tissue evidence="7">Muscle</tissue>
    </source>
</reference>
<accession>A0A4Z2E6U5</accession>
<keyword evidence="3" id="KW-1133">Transmembrane helix</keyword>
<sequence>MCVCVCVCVLLTCPVVPSGWLSWFGNSVVLSVLWGQRSALQPTDLLTFNLAVSDASISVFGYSRGIVQIFNSSYLVSSIWTCQVPETT</sequence>
<dbReference type="AlphaFoldDB" id="A0A4Z2E6U5"/>
<keyword evidence="2" id="KW-0812">Transmembrane</keyword>
<keyword evidence="8" id="KW-1185">Reference proteome</keyword>
<dbReference type="SUPFAM" id="SSF81321">
    <property type="entry name" value="Family A G protein-coupled receptor-like"/>
    <property type="match status" value="1"/>
</dbReference>
<evidence type="ECO:0000256" key="2">
    <source>
        <dbReference type="ARBA" id="ARBA00022692"/>
    </source>
</evidence>
<dbReference type="Proteomes" id="UP000314294">
    <property type="component" value="Unassembled WGS sequence"/>
</dbReference>
<feature type="signal peptide" evidence="5">
    <location>
        <begin position="1"/>
        <end position="18"/>
    </location>
</feature>
<keyword evidence="4" id="KW-0472">Membrane</keyword>
<dbReference type="GO" id="GO:0016020">
    <property type="term" value="C:membrane"/>
    <property type="evidence" value="ECO:0007669"/>
    <property type="project" value="UniProtKB-SubCell"/>
</dbReference>
<evidence type="ECO:0000313" key="7">
    <source>
        <dbReference type="EMBL" id="TNN24300.1"/>
    </source>
</evidence>
<dbReference type="Gene3D" id="1.20.1070.10">
    <property type="entry name" value="Rhodopsin 7-helix transmembrane proteins"/>
    <property type="match status" value="1"/>
</dbReference>
<evidence type="ECO:0000256" key="5">
    <source>
        <dbReference type="SAM" id="SignalP"/>
    </source>
</evidence>
<evidence type="ECO:0000313" key="8">
    <source>
        <dbReference type="Proteomes" id="UP000314294"/>
    </source>
</evidence>
<name>A0A4Z2E6U5_9TELE</name>
<organism evidence="7 8">
    <name type="scientific">Liparis tanakae</name>
    <name type="common">Tanaka's snailfish</name>
    <dbReference type="NCBI Taxonomy" id="230148"/>
    <lineage>
        <taxon>Eukaryota</taxon>
        <taxon>Metazoa</taxon>
        <taxon>Chordata</taxon>
        <taxon>Craniata</taxon>
        <taxon>Vertebrata</taxon>
        <taxon>Euteleostomi</taxon>
        <taxon>Actinopterygii</taxon>
        <taxon>Neopterygii</taxon>
        <taxon>Teleostei</taxon>
        <taxon>Neoteleostei</taxon>
        <taxon>Acanthomorphata</taxon>
        <taxon>Eupercaria</taxon>
        <taxon>Perciformes</taxon>
        <taxon>Cottioidei</taxon>
        <taxon>Cottales</taxon>
        <taxon>Liparidae</taxon>
        <taxon>Liparis</taxon>
    </lineage>
</organism>
<evidence type="ECO:0000256" key="4">
    <source>
        <dbReference type="ARBA" id="ARBA00023136"/>
    </source>
</evidence>